<dbReference type="AlphaFoldDB" id="A0A8K1CLR6"/>
<dbReference type="Pfam" id="PF23138">
    <property type="entry name" value="CTLH_Armc9"/>
    <property type="match status" value="1"/>
</dbReference>
<comment type="caution">
    <text evidence="7">The sequence shown here is derived from an EMBL/GenBank/DDBJ whole genome shotgun (WGS) entry which is preliminary data.</text>
</comment>
<keyword evidence="4" id="KW-0967">Endosome</keyword>
<keyword evidence="8" id="KW-1185">Reference proteome</keyword>
<evidence type="ECO:0000256" key="3">
    <source>
        <dbReference type="ARBA" id="ARBA00006128"/>
    </source>
</evidence>
<dbReference type="PROSITE" id="PS50896">
    <property type="entry name" value="LISH"/>
    <property type="match status" value="1"/>
</dbReference>
<dbReference type="GO" id="GO:0031902">
    <property type="term" value="C:late endosome membrane"/>
    <property type="evidence" value="ECO:0007669"/>
    <property type="project" value="TreeGrafter"/>
</dbReference>
<dbReference type="InterPro" id="IPR036322">
    <property type="entry name" value="WD40_repeat_dom_sf"/>
</dbReference>
<dbReference type="Proteomes" id="UP000794436">
    <property type="component" value="Unassembled WGS sequence"/>
</dbReference>
<evidence type="ECO:0000313" key="8">
    <source>
        <dbReference type="Proteomes" id="UP000794436"/>
    </source>
</evidence>
<dbReference type="GO" id="GO:0051898">
    <property type="term" value="P:negative regulation of phosphatidylinositol 3-kinase/protein kinase B signal transduction"/>
    <property type="evidence" value="ECO:0007669"/>
    <property type="project" value="InterPro"/>
</dbReference>
<evidence type="ECO:0000259" key="6">
    <source>
        <dbReference type="Pfam" id="PF23138"/>
    </source>
</evidence>
<dbReference type="InterPro" id="IPR056327">
    <property type="entry name" value="ARMC9_CTLH-like_dom"/>
</dbReference>
<organism evidence="7 8">
    <name type="scientific">Pythium oligandrum</name>
    <name type="common">Mycoparasitic fungus</name>
    <dbReference type="NCBI Taxonomy" id="41045"/>
    <lineage>
        <taxon>Eukaryota</taxon>
        <taxon>Sar</taxon>
        <taxon>Stramenopiles</taxon>
        <taxon>Oomycota</taxon>
        <taxon>Peronosporomycetes</taxon>
        <taxon>Pythiales</taxon>
        <taxon>Pythiaceae</taxon>
        <taxon>Pythium</taxon>
    </lineage>
</organism>
<dbReference type="OrthoDB" id="193023at2759"/>
<evidence type="ECO:0000256" key="1">
    <source>
        <dbReference type="ARBA" id="ARBA00004412"/>
    </source>
</evidence>
<dbReference type="EMBL" id="SPLM01000038">
    <property type="protein sequence ID" value="TMW65021.1"/>
    <property type="molecule type" value="Genomic_DNA"/>
</dbReference>
<dbReference type="SUPFAM" id="SSF50978">
    <property type="entry name" value="WD40 repeat-like"/>
    <property type="match status" value="1"/>
</dbReference>
<evidence type="ECO:0000256" key="4">
    <source>
        <dbReference type="ARBA" id="ARBA00022753"/>
    </source>
</evidence>
<name>A0A8K1CLR6_PYTOL</name>
<reference evidence="7" key="1">
    <citation type="submission" date="2019-03" db="EMBL/GenBank/DDBJ databases">
        <title>Long read genome sequence of the mycoparasitic Pythium oligandrum ATCC 38472 isolated from sugarbeet rhizosphere.</title>
        <authorList>
            <person name="Gaulin E."/>
        </authorList>
    </citation>
    <scope>NUCLEOTIDE SEQUENCE</scope>
    <source>
        <strain evidence="7">ATCC 38472_TT</strain>
    </source>
</reference>
<dbReference type="GO" id="GO:0141039">
    <property type="term" value="F:phosphatidylinositol 3-kinase inhibitor activity"/>
    <property type="evidence" value="ECO:0007669"/>
    <property type="project" value="InterPro"/>
</dbReference>
<dbReference type="InterPro" id="IPR006594">
    <property type="entry name" value="LisH"/>
</dbReference>
<accession>A0A8K1CLR6</accession>
<dbReference type="InterPro" id="IPR015943">
    <property type="entry name" value="WD40/YVTN_repeat-like_dom_sf"/>
</dbReference>
<gene>
    <name evidence="7" type="ORF">Poli38472_009188</name>
</gene>
<sequence length="690" mass="77297">METHTPAQLLPHVDELVMEYLLFRGFTKSFQVFVSERKRDRAKGFDVEQLISQLLAYVQNYQIESILETWKFLSARFFNHVDSAYAATVQQLEDAWLRLYVVNAIKTGHREKAVEFFTLMISFPHFAQEDGDSWSRWFIAPYIQNPEQDPYFRHFFAKEWLESFVTSFRNFLSVIFHNLPLPKLLAFQITRLQEPSLSLRLKVSQAECSRLRLQNLQATERIRKLEDTGRQLYEMVRSMVQHSFMDHFMPSETPSEQSSPTHSPDKEMSLKTMAMLADRLKALDVTFAQGNSHQSGSEDPAPLLDPLRMKLHPMAPSADSDRGTRASASSSSVASTSPTTKKSRHAVRVTEVPIRCEDDETSLSSCAFTGDGRSMVITGSGHDHMLVVGNDVSQNCELQAKIDIAGQLVDADWIKDNRGLVFALDDGFLGYWDRLTGKTSANLASSSMETFSPGLLSCARQRNIGALALKMASSNEPDVARVQFFSTQSKTIEFRSTIDIEASEIVSMDWAHDGSLLVAGCVGGTVCLCSPTSDRITWNVSGDPQGRPTVSFAPSGESILTADVTISGTITEWFVDEKIRSFSIDQPRKKFEYRIPEDLLRSLEEPHVSCIQFNPVADRFVIAMSSNAGVNGQSLLLVFKSGDPHPERAPIHLEGCLKALVWRDDVHVLASVSRGEKAALYRFGFGTESE</sequence>
<dbReference type="PANTHER" id="PTHR13083">
    <property type="entry name" value="WD REPEAT-CONTAINING PROTEIN 91"/>
    <property type="match status" value="1"/>
</dbReference>
<dbReference type="GO" id="GO:0045022">
    <property type="term" value="P:early endosome to late endosome transport"/>
    <property type="evidence" value="ECO:0007669"/>
    <property type="project" value="InterPro"/>
</dbReference>
<dbReference type="GO" id="GO:0031901">
    <property type="term" value="C:early endosome membrane"/>
    <property type="evidence" value="ECO:0007669"/>
    <property type="project" value="TreeGrafter"/>
</dbReference>
<evidence type="ECO:0000256" key="2">
    <source>
        <dbReference type="ARBA" id="ARBA00004603"/>
    </source>
</evidence>
<feature type="region of interest" description="Disordered" evidence="5">
    <location>
        <begin position="312"/>
        <end position="346"/>
    </location>
</feature>
<evidence type="ECO:0000256" key="5">
    <source>
        <dbReference type="SAM" id="MobiDB-lite"/>
    </source>
</evidence>
<feature type="compositionally biased region" description="Low complexity" evidence="5">
    <location>
        <begin position="325"/>
        <end position="340"/>
    </location>
</feature>
<evidence type="ECO:0000313" key="7">
    <source>
        <dbReference type="EMBL" id="TMW65021.1"/>
    </source>
</evidence>
<dbReference type="PANTHER" id="PTHR13083:SF3">
    <property type="entry name" value="WD REPEAT-CONTAINING PROTEIN 91"/>
    <property type="match status" value="1"/>
</dbReference>
<dbReference type="InterPro" id="IPR039724">
    <property type="entry name" value="WDR91"/>
</dbReference>
<comment type="subcellular location">
    <subcellularLocation>
        <location evidence="1">Early endosome</location>
    </subcellularLocation>
    <subcellularLocation>
        <location evidence="2">Late endosome</location>
    </subcellularLocation>
</comment>
<dbReference type="Gene3D" id="2.130.10.10">
    <property type="entry name" value="YVTN repeat-like/Quinoprotein amine dehydrogenase"/>
    <property type="match status" value="1"/>
</dbReference>
<protein>
    <recommendedName>
        <fullName evidence="6">ARMC9 CTLH-like domain-containing protein</fullName>
    </recommendedName>
</protein>
<proteinExistence type="inferred from homology"/>
<comment type="similarity">
    <text evidence="3">Belongs to the WD repeat WDR91 family.</text>
</comment>
<feature type="domain" description="ARMC9 CTLH-like" evidence="6">
    <location>
        <begin position="52"/>
        <end position="177"/>
    </location>
</feature>